<comment type="caution">
    <text evidence="3">The sequence shown here is derived from an EMBL/GenBank/DDBJ whole genome shotgun (WGS) entry which is preliminary data.</text>
</comment>
<dbReference type="EMBL" id="JAYMGO010000014">
    <property type="protein sequence ID" value="KAL1261849.1"/>
    <property type="molecule type" value="Genomic_DNA"/>
</dbReference>
<evidence type="ECO:0000313" key="3">
    <source>
        <dbReference type="EMBL" id="KAL1261849.1"/>
    </source>
</evidence>
<proteinExistence type="predicted"/>
<dbReference type="InterPro" id="IPR050863">
    <property type="entry name" value="CenT-Element_Derived"/>
</dbReference>
<feature type="domain" description="DDE-1" evidence="2">
    <location>
        <begin position="198"/>
        <end position="317"/>
    </location>
</feature>
<dbReference type="PANTHER" id="PTHR19303">
    <property type="entry name" value="TRANSPOSON"/>
    <property type="match status" value="1"/>
</dbReference>
<evidence type="ECO:0000313" key="4">
    <source>
        <dbReference type="Proteomes" id="UP001558613"/>
    </source>
</evidence>
<dbReference type="InterPro" id="IPR004875">
    <property type="entry name" value="DDE_SF_endonuclease_dom"/>
</dbReference>
<feature type="compositionally biased region" description="Low complexity" evidence="1">
    <location>
        <begin position="526"/>
        <end position="537"/>
    </location>
</feature>
<protein>
    <recommendedName>
        <fullName evidence="2">DDE-1 domain-containing protein</fullName>
    </recommendedName>
</protein>
<name>A0ABR3MCU6_9TELE</name>
<dbReference type="Pfam" id="PF03184">
    <property type="entry name" value="DDE_1"/>
    <property type="match status" value="1"/>
</dbReference>
<dbReference type="Proteomes" id="UP001558613">
    <property type="component" value="Unassembled WGS sequence"/>
</dbReference>
<evidence type="ECO:0000256" key="1">
    <source>
        <dbReference type="SAM" id="MobiDB-lite"/>
    </source>
</evidence>
<reference evidence="3 4" key="1">
    <citation type="submission" date="2023-09" db="EMBL/GenBank/DDBJ databases">
        <authorList>
            <person name="Wang M."/>
        </authorList>
    </citation>
    <scope>NUCLEOTIDE SEQUENCE [LARGE SCALE GENOMIC DNA]</scope>
    <source>
        <strain evidence="3">GT-2023</strain>
        <tissue evidence="3">Liver</tissue>
    </source>
</reference>
<keyword evidence="4" id="KW-1185">Reference proteome</keyword>
<dbReference type="PANTHER" id="PTHR19303:SF71">
    <property type="entry name" value="ZINC FINGER PHD-TYPE DOMAIN-CONTAINING PROTEIN"/>
    <property type="match status" value="1"/>
</dbReference>
<dbReference type="Gene3D" id="3.30.420.10">
    <property type="entry name" value="Ribonuclease H-like superfamily/Ribonuclease H"/>
    <property type="match status" value="1"/>
</dbReference>
<accession>A0ABR3MCU6</accession>
<dbReference type="CDD" id="cd15517">
    <property type="entry name" value="PHD_TCF19_like"/>
    <property type="match status" value="1"/>
</dbReference>
<gene>
    <name evidence="3" type="ORF">QQF64_007114</name>
</gene>
<organism evidence="3 4">
    <name type="scientific">Cirrhinus molitorella</name>
    <name type="common">mud carp</name>
    <dbReference type="NCBI Taxonomy" id="172907"/>
    <lineage>
        <taxon>Eukaryota</taxon>
        <taxon>Metazoa</taxon>
        <taxon>Chordata</taxon>
        <taxon>Craniata</taxon>
        <taxon>Vertebrata</taxon>
        <taxon>Euteleostomi</taxon>
        <taxon>Actinopterygii</taxon>
        <taxon>Neopterygii</taxon>
        <taxon>Teleostei</taxon>
        <taxon>Ostariophysi</taxon>
        <taxon>Cypriniformes</taxon>
        <taxon>Cyprinidae</taxon>
        <taxon>Labeoninae</taxon>
        <taxon>Labeonini</taxon>
        <taxon>Cirrhinus</taxon>
    </lineage>
</organism>
<dbReference type="InterPro" id="IPR036397">
    <property type="entry name" value="RNaseH_sf"/>
</dbReference>
<evidence type="ECO:0000259" key="2">
    <source>
        <dbReference type="Pfam" id="PF03184"/>
    </source>
</evidence>
<sequence length="733" mass="79533">MPRKWVRKTNRGVDANVLKRAAEEVRKGMSVRAVAKSKGICHVTLNRYWRKYKELKDQGSRDLPRVGYCSPHQVFNREQEETLSQYISQAADIYYGLTPREIRKFAYQLSVEYNIHHPQTWDEKKMAGPDWFTSFMKRNPRLSVIEKNGFDGSDIWNVDETGVTTVQAPSRVVARRGVKQVGAMTSGERGTLVSIAYAVQALGNTIPPFFVFPRKNFKDHFVQSGPLGSAGSANASGWMQEEDFLSFLVHFVKHTKVSPERKVLLLLDNHSSHISVRAVDFCKAQGIVLLTFPPHCSHKLQPLDRSVFGPFKKMVNSASDDWMRGNPGKTMSIYDTPPSPVARPHSSSLAAQLLSSLPAARLLSSSPAARLLSSLPAARVLSSSPATRLLYSLLAARPHSSSPAARLFSSLPAARVLSSSPAARPHSSSPAARLLSSLPAARLLSSSPAARLLSSLPAARVLSSSPAARVLSSSPATRLLSSLLAARPHSSLPAARLLSSLPAARVLSSSPAARLLSSLLAAQPHFSSPAARPSSPAHLPPGSTPAHLPPGPTPAHLPPGSSPAHLPPGSSPAHLPPGPTPAIHGVNLHSDEMPSTSGSIVGQLFSPSLIRPFPKAGPRKETGRGRKKRLSEILTDTPVKLALEEEEHRKGKNIRKKILGSEKSKKVKKPARKRVKADNSSSEAEDFCVVCMELFRNSRPKEVWVKCVLCSFWAHQACTPGLTNFICQHCDSD</sequence>
<feature type="region of interest" description="Disordered" evidence="1">
    <location>
        <begin position="526"/>
        <end position="601"/>
    </location>
</feature>
<feature type="compositionally biased region" description="Pro residues" evidence="1">
    <location>
        <begin position="538"/>
        <end position="580"/>
    </location>
</feature>